<dbReference type="EMBL" id="JAAPAO010000395">
    <property type="protein sequence ID" value="KAF4660948.1"/>
    <property type="molecule type" value="Genomic_DNA"/>
</dbReference>
<dbReference type="OrthoDB" id="438670at2759"/>
<proteinExistence type="predicted"/>
<protein>
    <submittedName>
        <fullName evidence="2">Uncharacterized protein</fullName>
    </submittedName>
</protein>
<dbReference type="Proteomes" id="UP000591131">
    <property type="component" value="Unassembled WGS sequence"/>
</dbReference>
<dbReference type="AlphaFoldDB" id="A0A7J6LNS6"/>
<feature type="region of interest" description="Disordered" evidence="1">
    <location>
        <begin position="619"/>
        <end position="642"/>
    </location>
</feature>
<keyword evidence="3" id="KW-1185">Reference proteome</keyword>
<feature type="compositionally biased region" description="Polar residues" evidence="1">
    <location>
        <begin position="272"/>
        <end position="284"/>
    </location>
</feature>
<feature type="compositionally biased region" description="Basic and acidic residues" evidence="1">
    <location>
        <begin position="382"/>
        <end position="393"/>
    </location>
</feature>
<feature type="compositionally biased region" description="Polar residues" evidence="1">
    <location>
        <begin position="159"/>
        <end position="173"/>
    </location>
</feature>
<evidence type="ECO:0000256" key="1">
    <source>
        <dbReference type="SAM" id="MobiDB-lite"/>
    </source>
</evidence>
<name>A0A7J6LNS6_PERCH</name>
<accession>A0A7J6LNS6</accession>
<comment type="caution">
    <text evidence="2">The sequence shown here is derived from an EMBL/GenBank/DDBJ whole genome shotgun (WGS) entry which is preliminary data.</text>
</comment>
<organism evidence="2 3">
    <name type="scientific">Perkinsus chesapeaki</name>
    <name type="common">Clam parasite</name>
    <name type="synonym">Perkinsus andrewsi</name>
    <dbReference type="NCBI Taxonomy" id="330153"/>
    <lineage>
        <taxon>Eukaryota</taxon>
        <taxon>Sar</taxon>
        <taxon>Alveolata</taxon>
        <taxon>Perkinsozoa</taxon>
        <taxon>Perkinsea</taxon>
        <taxon>Perkinsida</taxon>
        <taxon>Perkinsidae</taxon>
        <taxon>Perkinsus</taxon>
    </lineage>
</organism>
<sequence>MRHSAVGECNGRVLDATGRPRMDCFQPPDSRPSIRPLGSTDLQQGAPRRPPKPTTRPPPMPPDPQPRPLYPTGGEPSRLEYHQGRHDGPGGSSNGWIGRQEAATSGRYDAVALEGTREPSPTLGQPSRYREADYYYYEDYSRPDVQRPYGGYSSREVPATSSYYSYTGSQPSLDETYRRAAPVLRGIQEPPPPPYSHPSVGGYSEYTVESDRYSTTYEGPRYSYASSAPRPPPPPQPSQYPYTDDVAGYYDYREPLPNRRLLPEQQRYERQQGGTIPIRQNLNSEIGGGARDGPRLPPPPQQSTFDNAIYVDRHHQQDGPIPGNASQEDRQIPREKGTLSPLARSPQQMPPDFEPEADVPCQADLDSVRHKVSSSSRAPAATRREEFVEDTKPPKGQLGPSRLDTIPEKPAKPAPPPSQPQDKSEEEDLPELGLTTPRWPEGYHPPEKRIPSGIVRCVYSWPHPKLGQTVAKFINFTRQLLPCDGEYLRLPHSGVLWKTRALEPVGIAVTMVRASEEEKEENTYVDFWGQRIAVKVAVLKAEKVDKAWVAALEKSRSCPTITDEKIQELELAIPAHIEIIQKGLFKGEDGSQIRGDRENFPLFNEFLRHLERFGRGGRIKDPFRDSRPTEDRRDDHRYSRPTAAAAGLLRSDNASETVLFEQRARLWDTLSKYGIDEANSERFSCVLCKNGCQGLGQLIEHVTSRAHTSTAVLFPTRDAIMTLPLVGSTDNVVKFDVKSLKHWTETAAPTGANEQTRTVTE</sequence>
<reference evidence="2 3" key="1">
    <citation type="submission" date="2020-04" db="EMBL/GenBank/DDBJ databases">
        <title>Perkinsus chesapeaki whole genome sequence.</title>
        <authorList>
            <person name="Bogema D.R."/>
        </authorList>
    </citation>
    <scope>NUCLEOTIDE SEQUENCE [LARGE SCALE GENOMIC DNA]</scope>
    <source>
        <strain evidence="2">ATCC PRA-425</strain>
    </source>
</reference>
<evidence type="ECO:0000313" key="3">
    <source>
        <dbReference type="Proteomes" id="UP000591131"/>
    </source>
</evidence>
<feature type="compositionally biased region" description="Basic and acidic residues" evidence="1">
    <location>
        <begin position="77"/>
        <end position="88"/>
    </location>
</feature>
<feature type="compositionally biased region" description="Pro residues" evidence="1">
    <location>
        <begin position="52"/>
        <end position="69"/>
    </location>
</feature>
<evidence type="ECO:0000313" key="2">
    <source>
        <dbReference type="EMBL" id="KAF4660948.1"/>
    </source>
</evidence>
<feature type="region of interest" description="Disordered" evidence="1">
    <location>
        <begin position="1"/>
        <end position="445"/>
    </location>
</feature>
<gene>
    <name evidence="2" type="ORF">FOL47_006899</name>
</gene>
<feature type="compositionally biased region" description="Basic and acidic residues" evidence="1">
    <location>
        <begin position="327"/>
        <end position="337"/>
    </location>
</feature>
<feature type="compositionally biased region" description="Pro residues" evidence="1">
    <location>
        <begin position="229"/>
        <end position="238"/>
    </location>
</feature>
<feature type="compositionally biased region" description="Basic and acidic residues" evidence="1">
    <location>
        <begin position="128"/>
        <end position="145"/>
    </location>
</feature>
<feature type="compositionally biased region" description="Basic and acidic residues" evidence="1">
    <location>
        <begin position="619"/>
        <end position="638"/>
    </location>
</feature>